<comment type="caution">
    <text evidence="3">The sequence shown here is derived from an EMBL/GenBank/DDBJ whole genome shotgun (WGS) entry which is preliminary data.</text>
</comment>
<dbReference type="Pfam" id="PF00005">
    <property type="entry name" value="ABC_tran"/>
    <property type="match status" value="1"/>
</dbReference>
<dbReference type="Gene3D" id="3.40.50.300">
    <property type="entry name" value="P-loop containing nucleotide triphosphate hydrolases"/>
    <property type="match status" value="1"/>
</dbReference>
<proteinExistence type="predicted"/>
<name>A0A2R6ARK5_9ARCH</name>
<evidence type="ECO:0000256" key="1">
    <source>
        <dbReference type="SAM" id="Coils"/>
    </source>
</evidence>
<accession>A0A2R6ARK5</accession>
<dbReference type="Proteomes" id="UP000240322">
    <property type="component" value="Unassembled WGS sequence"/>
</dbReference>
<reference evidence="3 4" key="1">
    <citation type="submission" date="2017-04" db="EMBL/GenBank/DDBJ databases">
        <title>Novel microbial lineages endemic to geothermal iron-oxide mats fill important gaps in the evolutionary history of Archaea.</title>
        <authorList>
            <person name="Jay Z.J."/>
            <person name="Beam J.P."/>
            <person name="Dlakic M."/>
            <person name="Rusch D.B."/>
            <person name="Kozubal M.A."/>
            <person name="Inskeep W.P."/>
        </authorList>
    </citation>
    <scope>NUCLEOTIDE SEQUENCE [LARGE SCALE GENOMIC DNA]</scope>
    <source>
        <strain evidence="3">OSP_D</strain>
    </source>
</reference>
<protein>
    <recommendedName>
        <fullName evidence="2">ABC transporter domain-containing protein</fullName>
    </recommendedName>
</protein>
<dbReference type="PANTHER" id="PTHR43582:SF2">
    <property type="entry name" value="LINEARMYCIN RESISTANCE ATP-BINDING PROTEIN LNRL"/>
    <property type="match status" value="1"/>
</dbReference>
<dbReference type="GO" id="GO:0005524">
    <property type="term" value="F:ATP binding"/>
    <property type="evidence" value="ECO:0007669"/>
    <property type="project" value="InterPro"/>
</dbReference>
<evidence type="ECO:0000313" key="4">
    <source>
        <dbReference type="Proteomes" id="UP000240322"/>
    </source>
</evidence>
<dbReference type="GO" id="GO:0016887">
    <property type="term" value="F:ATP hydrolysis activity"/>
    <property type="evidence" value="ECO:0007669"/>
    <property type="project" value="InterPro"/>
</dbReference>
<evidence type="ECO:0000313" key="3">
    <source>
        <dbReference type="EMBL" id="PSN89019.1"/>
    </source>
</evidence>
<organism evidence="3 4">
    <name type="scientific">Candidatus Marsarchaeota G2 archaeon OSP_D</name>
    <dbReference type="NCBI Taxonomy" id="1978157"/>
    <lineage>
        <taxon>Archaea</taxon>
        <taxon>Candidatus Marsarchaeota</taxon>
        <taxon>Candidatus Marsarchaeota group 2</taxon>
    </lineage>
</organism>
<dbReference type="InterPro" id="IPR027417">
    <property type="entry name" value="P-loop_NTPase"/>
</dbReference>
<dbReference type="SUPFAM" id="SSF52540">
    <property type="entry name" value="P-loop containing nucleoside triphosphate hydrolases"/>
    <property type="match status" value="1"/>
</dbReference>
<sequence length="238" mass="26412">MGVSFQSPSFFPGLSLKDNLVYHVRFFDLKPSASEINEALGDMGLLGFSDKKFESLSEGTKKKAEIAKVLLTKEVCDLFLLDEPFSGVDSAGRDTIMRSLKAVSKESGKLIVYVSHTLAEIEELATRVCLLADGRFAREWSGQEFSQVLRKTSSGVLIRVPRAYEIDDKRVRALNGVLGIRTENESTIILLESQRSLPEVLEALKEFSVDLEAIEIERAGLEEALVSIYREAVGNEHP</sequence>
<dbReference type="AlphaFoldDB" id="A0A2R6ARK5"/>
<keyword evidence="1" id="KW-0175">Coiled coil</keyword>
<gene>
    <name evidence="3" type="ORF">B9Q03_08840</name>
</gene>
<feature type="domain" description="ABC transporter" evidence="2">
    <location>
        <begin position="2"/>
        <end position="85"/>
    </location>
</feature>
<dbReference type="InterPro" id="IPR003439">
    <property type="entry name" value="ABC_transporter-like_ATP-bd"/>
</dbReference>
<dbReference type="EMBL" id="NEXE01000106">
    <property type="protein sequence ID" value="PSN89019.1"/>
    <property type="molecule type" value="Genomic_DNA"/>
</dbReference>
<feature type="coiled-coil region" evidence="1">
    <location>
        <begin position="204"/>
        <end position="231"/>
    </location>
</feature>
<evidence type="ECO:0000259" key="2">
    <source>
        <dbReference type="Pfam" id="PF00005"/>
    </source>
</evidence>
<dbReference type="PANTHER" id="PTHR43582">
    <property type="entry name" value="LINEARMYCIN RESISTANCE ATP-BINDING PROTEIN LNRL"/>
    <property type="match status" value="1"/>
</dbReference>